<dbReference type="Pfam" id="PF06754">
    <property type="entry name" value="PhnG"/>
    <property type="match status" value="1"/>
</dbReference>
<dbReference type="NCBIfam" id="TIGR03293">
    <property type="entry name" value="PhnG_redo"/>
    <property type="match status" value="1"/>
</dbReference>
<accession>A0A1J5S2G8</accession>
<dbReference type="EMBL" id="MLJW01000077">
    <property type="protein sequence ID" value="OIR02195.1"/>
    <property type="molecule type" value="Genomic_DNA"/>
</dbReference>
<reference evidence="1" key="1">
    <citation type="submission" date="2016-10" db="EMBL/GenBank/DDBJ databases">
        <title>Sequence of Gallionella enrichment culture.</title>
        <authorList>
            <person name="Poehlein A."/>
            <person name="Muehling M."/>
            <person name="Daniel R."/>
        </authorList>
    </citation>
    <scope>NUCLEOTIDE SEQUENCE</scope>
</reference>
<evidence type="ECO:0000313" key="1">
    <source>
        <dbReference type="EMBL" id="OIR02195.1"/>
    </source>
</evidence>
<comment type="caution">
    <text evidence="1">The sequence shown here is derived from an EMBL/GenBank/DDBJ whole genome shotgun (WGS) entry which is preliminary data.</text>
</comment>
<proteinExistence type="predicted"/>
<dbReference type="GO" id="GO:0015716">
    <property type="term" value="P:organic phosphonate transport"/>
    <property type="evidence" value="ECO:0007669"/>
    <property type="project" value="InterPro"/>
</dbReference>
<organism evidence="1">
    <name type="scientific">mine drainage metagenome</name>
    <dbReference type="NCBI Taxonomy" id="410659"/>
    <lineage>
        <taxon>unclassified sequences</taxon>
        <taxon>metagenomes</taxon>
        <taxon>ecological metagenomes</taxon>
    </lineage>
</organism>
<protein>
    <submittedName>
        <fullName evidence="1">Phosphonate metabolism protein PhnG</fullName>
    </submittedName>
</protein>
<dbReference type="AlphaFoldDB" id="A0A1J5S2G8"/>
<dbReference type="InterPro" id="IPR009609">
    <property type="entry name" value="Phosphonate_metab_PhnG"/>
</dbReference>
<sequence>MINLPRKKWAAALCALPAAEVKHLANVLSGELEVRDVALPHAGLGLLNLRDGAFEESYFIGEIPVARAEVIVRSAAGVEERGGALIVDDRAQFARSIAILDAVMAGKLPGSVPAMMLVQRGMEARQQKQIERKKLLTATRVDFSLLGQEDDEDEE</sequence>
<dbReference type="GO" id="GO:0019634">
    <property type="term" value="P:organic phosphonate metabolic process"/>
    <property type="evidence" value="ECO:0007669"/>
    <property type="project" value="InterPro"/>
</dbReference>
<name>A0A1J5S2G8_9ZZZZ</name>
<gene>
    <name evidence="1" type="ORF">GALL_158150</name>
</gene>